<dbReference type="EMBL" id="JAAALK010000283">
    <property type="protein sequence ID" value="KAG8073803.1"/>
    <property type="molecule type" value="Genomic_DNA"/>
</dbReference>
<name>A0A8J5W2N7_ZIZPA</name>
<accession>A0A8J5W2N7</accession>
<proteinExistence type="predicted"/>
<dbReference type="Proteomes" id="UP000729402">
    <property type="component" value="Unassembled WGS sequence"/>
</dbReference>
<feature type="region of interest" description="Disordered" evidence="1">
    <location>
        <begin position="102"/>
        <end position="126"/>
    </location>
</feature>
<sequence>MGEPFQRRKAEIGMAPASSFGRTSVRSPRGVAAVKARVVAEQGEQPWPLTLHGQIRASETRRDSIYLDQQLNKYGGNKITRAISRTPLIYLEQTQELVRCHGGRGSLDRGAGKKRRASAWAWPRQK</sequence>
<protein>
    <submittedName>
        <fullName evidence="2">Uncharacterized protein</fullName>
    </submittedName>
</protein>
<evidence type="ECO:0000256" key="1">
    <source>
        <dbReference type="SAM" id="MobiDB-lite"/>
    </source>
</evidence>
<evidence type="ECO:0000313" key="2">
    <source>
        <dbReference type="EMBL" id="KAG8073803.1"/>
    </source>
</evidence>
<feature type="compositionally biased region" description="Basic and acidic residues" evidence="1">
    <location>
        <begin position="1"/>
        <end position="11"/>
    </location>
</feature>
<gene>
    <name evidence="2" type="ORF">GUJ93_ZPchr0006g44531</name>
</gene>
<organism evidence="2 3">
    <name type="scientific">Zizania palustris</name>
    <name type="common">Northern wild rice</name>
    <dbReference type="NCBI Taxonomy" id="103762"/>
    <lineage>
        <taxon>Eukaryota</taxon>
        <taxon>Viridiplantae</taxon>
        <taxon>Streptophyta</taxon>
        <taxon>Embryophyta</taxon>
        <taxon>Tracheophyta</taxon>
        <taxon>Spermatophyta</taxon>
        <taxon>Magnoliopsida</taxon>
        <taxon>Liliopsida</taxon>
        <taxon>Poales</taxon>
        <taxon>Poaceae</taxon>
        <taxon>BOP clade</taxon>
        <taxon>Oryzoideae</taxon>
        <taxon>Oryzeae</taxon>
        <taxon>Zizaniinae</taxon>
        <taxon>Zizania</taxon>
    </lineage>
</organism>
<comment type="caution">
    <text evidence="2">The sequence shown here is derived from an EMBL/GenBank/DDBJ whole genome shotgun (WGS) entry which is preliminary data.</text>
</comment>
<reference evidence="2" key="2">
    <citation type="submission" date="2021-02" db="EMBL/GenBank/DDBJ databases">
        <authorList>
            <person name="Kimball J.A."/>
            <person name="Haas M.W."/>
            <person name="Macchietto M."/>
            <person name="Kono T."/>
            <person name="Duquette J."/>
            <person name="Shao M."/>
        </authorList>
    </citation>
    <scope>NUCLEOTIDE SEQUENCE</scope>
    <source>
        <tissue evidence="2">Fresh leaf tissue</tissue>
    </source>
</reference>
<keyword evidence="3" id="KW-1185">Reference proteome</keyword>
<reference evidence="2" key="1">
    <citation type="journal article" date="2021" name="bioRxiv">
        <title>Whole Genome Assembly and Annotation of Northern Wild Rice, Zizania palustris L., Supports a Whole Genome Duplication in the Zizania Genus.</title>
        <authorList>
            <person name="Haas M."/>
            <person name="Kono T."/>
            <person name="Macchietto M."/>
            <person name="Millas R."/>
            <person name="McGilp L."/>
            <person name="Shao M."/>
            <person name="Duquette J."/>
            <person name="Hirsch C.N."/>
            <person name="Kimball J."/>
        </authorList>
    </citation>
    <scope>NUCLEOTIDE SEQUENCE</scope>
    <source>
        <tissue evidence="2">Fresh leaf tissue</tissue>
    </source>
</reference>
<dbReference type="AlphaFoldDB" id="A0A8J5W2N7"/>
<feature type="region of interest" description="Disordered" evidence="1">
    <location>
        <begin position="1"/>
        <end position="26"/>
    </location>
</feature>
<evidence type="ECO:0000313" key="3">
    <source>
        <dbReference type="Proteomes" id="UP000729402"/>
    </source>
</evidence>